<feature type="region of interest" description="Disordered" evidence="1">
    <location>
        <begin position="200"/>
        <end position="229"/>
    </location>
</feature>
<dbReference type="Gene3D" id="1.10.101.10">
    <property type="entry name" value="PGBD-like superfamily/PGBD"/>
    <property type="match status" value="1"/>
</dbReference>
<dbReference type="SMART" id="SM00644">
    <property type="entry name" value="Ami_2"/>
    <property type="match status" value="1"/>
</dbReference>
<dbReference type="GO" id="GO:0008745">
    <property type="term" value="F:N-acetylmuramoyl-L-alanine amidase activity"/>
    <property type="evidence" value="ECO:0007669"/>
    <property type="project" value="InterPro"/>
</dbReference>
<gene>
    <name evidence="3" type="ORF">SMD44_07363</name>
</gene>
<dbReference type="InterPro" id="IPR036365">
    <property type="entry name" value="PGBD-like_sf"/>
</dbReference>
<proteinExistence type="predicted"/>
<dbReference type="OrthoDB" id="5178799at2"/>
<evidence type="ECO:0000259" key="2">
    <source>
        <dbReference type="SMART" id="SM00644"/>
    </source>
</evidence>
<reference evidence="3 4" key="1">
    <citation type="submission" date="2017-05" db="EMBL/GenBank/DDBJ databases">
        <title>Streptomyces alboflavus Genome sequencing and assembly.</title>
        <authorList>
            <person name="Wang Y."/>
            <person name="Du B."/>
            <person name="Ding Y."/>
            <person name="Liu H."/>
            <person name="Hou Q."/>
            <person name="Liu K."/>
            <person name="Wang C."/>
            <person name="Yao L."/>
        </authorList>
    </citation>
    <scope>NUCLEOTIDE SEQUENCE [LARGE SCALE GENOMIC DNA]</scope>
    <source>
        <strain evidence="3 4">MDJK44</strain>
    </source>
</reference>
<feature type="domain" description="N-acetylmuramoyl-L-alanine amidase" evidence="2">
    <location>
        <begin position="27"/>
        <end position="181"/>
    </location>
</feature>
<accession>A0A1Z1WN61</accession>
<evidence type="ECO:0000313" key="4">
    <source>
        <dbReference type="Proteomes" id="UP000195880"/>
    </source>
</evidence>
<dbReference type="NCBIfam" id="NF038080">
    <property type="entry name" value="PG_bind_siph"/>
    <property type="match status" value="1"/>
</dbReference>
<dbReference type="SUPFAM" id="SSF47090">
    <property type="entry name" value="PGBD-like"/>
    <property type="match status" value="1"/>
</dbReference>
<name>A0A1Z1WN61_9ACTN</name>
<dbReference type="Pfam" id="PF01510">
    <property type="entry name" value="Amidase_2"/>
    <property type="match status" value="1"/>
</dbReference>
<keyword evidence="4" id="KW-1185">Reference proteome</keyword>
<dbReference type="InterPro" id="IPR036366">
    <property type="entry name" value="PGBDSf"/>
</dbReference>
<dbReference type="KEGG" id="salf:SMD44_07363"/>
<dbReference type="AlphaFoldDB" id="A0A1Z1WN61"/>
<organism evidence="3 4">
    <name type="scientific">Streptomyces alboflavus</name>
    <dbReference type="NCBI Taxonomy" id="67267"/>
    <lineage>
        <taxon>Bacteria</taxon>
        <taxon>Bacillati</taxon>
        <taxon>Actinomycetota</taxon>
        <taxon>Actinomycetes</taxon>
        <taxon>Kitasatosporales</taxon>
        <taxon>Streptomycetaceae</taxon>
        <taxon>Streptomyces</taxon>
    </lineage>
</organism>
<dbReference type="Gene3D" id="3.40.80.10">
    <property type="entry name" value="Peptidoglycan recognition protein-like"/>
    <property type="match status" value="1"/>
</dbReference>
<dbReference type="EMBL" id="CP021748">
    <property type="protein sequence ID" value="ARX87881.1"/>
    <property type="molecule type" value="Genomic_DNA"/>
</dbReference>
<dbReference type="SUPFAM" id="SSF55846">
    <property type="entry name" value="N-acetylmuramoyl-L-alanine amidase-like"/>
    <property type="match status" value="1"/>
</dbReference>
<sequence>MAKPMTPAQIKAQLRKFDVPFKEYRSWETHNRNHKGAWGPVNGFMVHHTGSDSRDQRALLYGGIAGLPGPLCHFGLAQDGTVHLVGWGRANHAGSGDPDVLRAVQNESYGKNPPADNQSTVDGNARFYGVEIWYSGSHQMTGPQYTTLLRLAAAVCDFHGWSEKSVIGHGEWGSPGKWDPGYKPGRMMDMAEVRADVKTVLKPGGKPPTPDKPKPPTKPKPGPGPFPGTAYFRPGASNKYVTMLGKQLVKRGYGRFYKVGPGPTWTSVDRAAVRAFQKAQGWSGSDADGYPGRETWRRLFA</sequence>
<evidence type="ECO:0000313" key="3">
    <source>
        <dbReference type="EMBL" id="ARX87881.1"/>
    </source>
</evidence>
<dbReference type="InterPro" id="IPR002502">
    <property type="entry name" value="Amidase_domain"/>
</dbReference>
<evidence type="ECO:0000256" key="1">
    <source>
        <dbReference type="SAM" id="MobiDB-lite"/>
    </source>
</evidence>
<dbReference type="InterPro" id="IPR036505">
    <property type="entry name" value="Amidase/PGRP_sf"/>
</dbReference>
<feature type="compositionally biased region" description="Pro residues" evidence="1">
    <location>
        <begin position="215"/>
        <end position="226"/>
    </location>
</feature>
<dbReference type="InterPro" id="IPR047763">
    <property type="entry name" value="PG_bind_dom_phiBT1-type"/>
</dbReference>
<dbReference type="Proteomes" id="UP000195880">
    <property type="component" value="Chromosome"/>
</dbReference>
<dbReference type="GO" id="GO:0009253">
    <property type="term" value="P:peptidoglycan catabolic process"/>
    <property type="evidence" value="ECO:0007669"/>
    <property type="project" value="InterPro"/>
</dbReference>
<protein>
    <recommendedName>
        <fullName evidence="2">N-acetylmuramoyl-L-alanine amidase domain-containing protein</fullName>
    </recommendedName>
</protein>